<dbReference type="Proteomes" id="UP001300604">
    <property type="component" value="Chromosome"/>
</dbReference>
<dbReference type="KEGG" id="carl:PXC00_10940"/>
<protein>
    <recommendedName>
        <fullName evidence="3">SGNH/GDSL hydrolase family protein</fullName>
    </recommendedName>
</protein>
<gene>
    <name evidence="1" type="ORF">PXC00_10940</name>
</gene>
<name>A0AA97H1W1_9FIRM</name>
<proteinExistence type="predicted"/>
<evidence type="ECO:0008006" key="3">
    <source>
        <dbReference type="Google" id="ProtNLM"/>
    </source>
</evidence>
<sequence>MKQHKISRRVLGLVSLVLCLCFGLAFLNEYMVDKGHYRDLKRILYTDAKNSYDLLFAGGSHMSGAINPQYFEKEFGVKSYNTSTGGQEFYETYYLLKEVLKRQSPQVVVLDIYYALNSSPYGDESFAHRVLDPMKLSSNKIEAIQASVAPKSRKAYFFPFLLYHDRWSDAAELVQEWSDYIGEYTGALGFAGGAQQYGKAMTYDDWSYSVCTPLAEKQEAYLQKFFQLAQDENFQLVLINFPCEMDSDELTEWAGDAPGKLNQIRKEAAAAGVLFLDLNRPEQMEQMGFDFATMMNNASHVNYNGAYTVTEYVGKYLQTHASQLFDLS</sequence>
<organism evidence="1 2">
    <name type="scientific">Caproicibacterium argilliputei</name>
    <dbReference type="NCBI Taxonomy" id="3030016"/>
    <lineage>
        <taxon>Bacteria</taxon>
        <taxon>Bacillati</taxon>
        <taxon>Bacillota</taxon>
        <taxon>Clostridia</taxon>
        <taxon>Eubacteriales</taxon>
        <taxon>Oscillospiraceae</taxon>
        <taxon>Caproicibacterium</taxon>
    </lineage>
</organism>
<dbReference type="EMBL" id="CP135996">
    <property type="protein sequence ID" value="WOC31712.1"/>
    <property type="molecule type" value="Genomic_DNA"/>
</dbReference>
<evidence type="ECO:0000313" key="1">
    <source>
        <dbReference type="EMBL" id="WOC31712.1"/>
    </source>
</evidence>
<dbReference type="AlphaFoldDB" id="A0AA97H1W1"/>
<dbReference type="Gene3D" id="3.40.50.1110">
    <property type="entry name" value="SGNH hydrolase"/>
    <property type="match status" value="1"/>
</dbReference>
<reference evidence="1 2" key="1">
    <citation type="submission" date="2024-06" db="EMBL/GenBank/DDBJ databases">
        <title>Caproicibacterium argilliputei sp. nov, a novel caproic acid producing anaerobic bacterium isolated from pit mud.</title>
        <authorList>
            <person name="Xia S."/>
        </authorList>
    </citation>
    <scope>NUCLEOTIDE SEQUENCE [LARGE SCALE GENOMIC DNA]</scope>
    <source>
        <strain evidence="1 2">ZCY20-5</strain>
    </source>
</reference>
<evidence type="ECO:0000313" key="2">
    <source>
        <dbReference type="Proteomes" id="UP001300604"/>
    </source>
</evidence>
<dbReference type="RefSeq" id="WP_275845141.1">
    <property type="nucleotide sequence ID" value="NZ_CP135996.1"/>
</dbReference>
<dbReference type="SUPFAM" id="SSF52266">
    <property type="entry name" value="SGNH hydrolase"/>
    <property type="match status" value="1"/>
</dbReference>
<dbReference type="InterPro" id="IPR036514">
    <property type="entry name" value="SGNH_hydro_sf"/>
</dbReference>
<reference evidence="2" key="2">
    <citation type="submission" date="2024-06" db="EMBL/GenBank/DDBJ databases">
        <title>Caproicibacterium argilliputei sp. nov, a novel caproic acid producing anaerobic bacterium isolated from pit mud.</title>
        <authorList>
            <person name="Zeng C."/>
        </authorList>
    </citation>
    <scope>NUCLEOTIDE SEQUENCE [LARGE SCALE GENOMIC DNA]</scope>
    <source>
        <strain evidence="2">ZCY20-5</strain>
    </source>
</reference>
<accession>A0AA97H1W1</accession>
<reference evidence="2" key="3">
    <citation type="submission" date="2024-06" db="EMBL/GenBank/DDBJ databases">
        <authorList>
            <person name="Zeng C."/>
        </authorList>
    </citation>
    <scope>NUCLEOTIDE SEQUENCE [LARGE SCALE GENOMIC DNA]</scope>
    <source>
        <strain evidence="2">ZCY20-5</strain>
    </source>
</reference>
<keyword evidence="2" id="KW-1185">Reference proteome</keyword>